<name>A0A067YBX2_LEPIR</name>
<proteinExistence type="predicted"/>
<geneLocation type="plasmid" evidence="1">
    <name>pGui1</name>
</geneLocation>
<sequence length="128" mass="14702">MLCHSVRGTALRRLEPRANSSARLARSRSANVEETLSLCASGKIYTNHNNILSKRKKNMETIIELRYRRNQKELKYLIYPNPGGNCSAIDENDDGSFDIILNHQVIDTVIETEVIDFERINIQVNEIR</sequence>
<protein>
    <submittedName>
        <fullName evidence="1">Uncharacterized protein</fullName>
    </submittedName>
</protein>
<reference evidence="1" key="1">
    <citation type="submission" date="2013-09" db="EMBL/GenBank/DDBJ databases">
        <authorList>
            <person name="Huang L."/>
            <person name="Zeng L."/>
            <person name="Zhu Y."/>
            <person name="Guo X."/>
        </authorList>
    </citation>
    <scope>NUCLEOTIDE SEQUENCE</scope>
    <source>
        <strain evidence="1">Gui44</strain>
        <plasmid evidence="1">pGui1</plasmid>
    </source>
</reference>
<reference evidence="1" key="2">
    <citation type="journal article" date="2014" name="PLoS Negl. Trop. Dis.">
        <title>Isolation and Characterization of Two Novel Plasmids from Pathogenic Leptospira interrogans Serogroup Canicola Serovar Canicola Strain Gui44.</title>
        <authorList>
            <person name="Zhu W.N."/>
            <person name="Huang L.L."/>
            <person name="Zeng L.B."/>
            <person name="Zhuang X.R."/>
            <person name="Chen C.Y."/>
            <person name="Wang Y.Z."/>
            <person name="Qin J.H."/>
            <person name="Zhu Y.Z."/>
            <person name="Guo X.K."/>
        </authorList>
    </citation>
    <scope>NUCLEOTIDE SEQUENCE</scope>
    <source>
        <strain evidence="1">Gui44</strain>
        <plasmid evidence="1">pGui1</plasmid>
    </source>
</reference>
<keyword evidence="1" id="KW-0614">Plasmid</keyword>
<dbReference type="AlphaFoldDB" id="A0A067YBX2"/>
<dbReference type="EMBL" id="KF648557">
    <property type="protein sequence ID" value="AGZ84892.1"/>
    <property type="molecule type" value="Genomic_DNA"/>
</dbReference>
<evidence type="ECO:0000313" key="1">
    <source>
        <dbReference type="EMBL" id="AGZ84892.1"/>
    </source>
</evidence>
<accession>A0A067YBX2</accession>
<organism evidence="1">
    <name type="scientific">Leptospira interrogans serovar Canicola</name>
    <dbReference type="NCBI Taxonomy" id="211880"/>
    <lineage>
        <taxon>Bacteria</taxon>
        <taxon>Pseudomonadati</taxon>
        <taxon>Spirochaetota</taxon>
        <taxon>Spirochaetia</taxon>
        <taxon>Leptospirales</taxon>
        <taxon>Leptospiraceae</taxon>
        <taxon>Leptospira</taxon>
    </lineage>
</organism>